<protein>
    <recommendedName>
        <fullName evidence="3">F-box domain-containing protein</fullName>
    </recommendedName>
</protein>
<evidence type="ECO:0000313" key="2">
    <source>
        <dbReference type="Proteomes" id="UP000256970"/>
    </source>
</evidence>
<dbReference type="Proteomes" id="UP000256970">
    <property type="component" value="Unassembled WGS sequence"/>
</dbReference>
<evidence type="ECO:0000313" key="1">
    <source>
        <dbReference type="EMBL" id="SZX73157.1"/>
    </source>
</evidence>
<accession>A0A383W678</accession>
<dbReference type="AlphaFoldDB" id="A0A383W678"/>
<name>A0A383W678_TETOB</name>
<proteinExistence type="predicted"/>
<dbReference type="EMBL" id="FNXT01001184">
    <property type="protein sequence ID" value="SZX73157.1"/>
    <property type="molecule type" value="Genomic_DNA"/>
</dbReference>
<keyword evidence="2" id="KW-1185">Reference proteome</keyword>
<reference evidence="1 2" key="1">
    <citation type="submission" date="2016-10" db="EMBL/GenBank/DDBJ databases">
        <authorList>
            <person name="Cai Z."/>
        </authorList>
    </citation>
    <scope>NUCLEOTIDE SEQUENCE [LARGE SCALE GENOMIC DNA]</scope>
</reference>
<gene>
    <name evidence="1" type="ORF">BQ4739_LOCUS13273</name>
</gene>
<organism evidence="1 2">
    <name type="scientific">Tetradesmus obliquus</name>
    <name type="common">Green alga</name>
    <name type="synonym">Acutodesmus obliquus</name>
    <dbReference type="NCBI Taxonomy" id="3088"/>
    <lineage>
        <taxon>Eukaryota</taxon>
        <taxon>Viridiplantae</taxon>
        <taxon>Chlorophyta</taxon>
        <taxon>core chlorophytes</taxon>
        <taxon>Chlorophyceae</taxon>
        <taxon>CS clade</taxon>
        <taxon>Sphaeropleales</taxon>
        <taxon>Scenedesmaceae</taxon>
        <taxon>Tetradesmus</taxon>
    </lineage>
</organism>
<evidence type="ECO:0008006" key="3">
    <source>
        <dbReference type="Google" id="ProtNLM"/>
    </source>
</evidence>
<sequence length="248" mass="25841">MQNHEGTPDSSLLALPIAVEHPAISSSPKVLCAAACVCKDWRQAVQQCAARHTDVHLRLGTVEFQHSWAAALAAVNRHQALLPADLQSKLAGFASWMAKHGPLVRSLILHPWGSLKSDTVAAVREEAVQLLRIAMQQAAACCCVHPATTAELSAAANTTAAAAAAAVPVARSAEPHSSSSSLGLRLASFSSDATWAMGLLPVLPAHSLTRLELDLSASWAVPVRDAAALAAAVPRLSSLQQLVLKGCA</sequence>